<sequence>MPFTTPDRPFDLVAMFPELTTLARTAVRLHPRHGNPTAEHSSIGGPLLWPDDEPWPTCSGPHEWDSLETLDEVFEDRRIKDLAWSTPGGGTPDSFTTEEQAFLDSLGEPGRGDSRGDEFQTAEAPLLPVAQLFTRDVPGLPFRERFDLLQVLWCPYDHPETGPYGAYEPAVHLRLRDTSRSVLRPVYPARNTLVGFKDYVPSPCVLAPEEVTEFPHTDLLSPELREEIKATTERPEAFDYHDNALAPGWKVNGHGARWWIIDAFDVRCECGAEAKPLLTAATGGLDSPTSHWRPLEERDGAAEAPKRYGSVDVYLGRGYDLQIFHCGLDPEHPPVMEMV</sequence>
<reference evidence="1" key="1">
    <citation type="submission" date="2022-12" db="EMBL/GenBank/DDBJ databases">
        <title>Gycomyces niveus sp.nov.,a novel actinomycete isolated from soil in Shouguan.</title>
        <authorList>
            <person name="Yang X."/>
        </authorList>
    </citation>
    <scope>NUCLEOTIDE SEQUENCE</scope>
    <source>
        <strain evidence="1">NEAU-A15</strain>
    </source>
</reference>
<evidence type="ECO:0000313" key="2">
    <source>
        <dbReference type="Proteomes" id="UP001146067"/>
    </source>
</evidence>
<dbReference type="EMBL" id="JAPZVP010000004">
    <property type="protein sequence ID" value="MDA1359359.1"/>
    <property type="molecule type" value="Genomic_DNA"/>
</dbReference>
<gene>
    <name evidence="1" type="ORF">O1R50_06985</name>
</gene>
<comment type="caution">
    <text evidence="1">The sequence shown here is derived from an EMBL/GenBank/DDBJ whole genome shotgun (WGS) entry which is preliminary data.</text>
</comment>
<dbReference type="AlphaFoldDB" id="A0A9X3PB71"/>
<evidence type="ECO:0008006" key="3">
    <source>
        <dbReference type="Google" id="ProtNLM"/>
    </source>
</evidence>
<dbReference type="Proteomes" id="UP001146067">
    <property type="component" value="Unassembled WGS sequence"/>
</dbReference>
<organism evidence="1 2">
    <name type="scientific">Glycomyces luteolus</name>
    <dbReference type="NCBI Taxonomy" id="2670330"/>
    <lineage>
        <taxon>Bacteria</taxon>
        <taxon>Bacillati</taxon>
        <taxon>Actinomycetota</taxon>
        <taxon>Actinomycetes</taxon>
        <taxon>Glycomycetales</taxon>
        <taxon>Glycomycetaceae</taxon>
        <taxon>Glycomyces</taxon>
    </lineage>
</organism>
<accession>A0A9X3PB71</accession>
<dbReference type="Gene3D" id="2.30.320.10">
    <property type="entry name" value="YwqG-like"/>
    <property type="match status" value="1"/>
</dbReference>
<keyword evidence="2" id="KW-1185">Reference proteome</keyword>
<name>A0A9X3PB71_9ACTN</name>
<protein>
    <recommendedName>
        <fullName evidence="3">DUF1963 domain-containing protein</fullName>
    </recommendedName>
</protein>
<dbReference type="RefSeq" id="WP_270109191.1">
    <property type="nucleotide sequence ID" value="NZ_JAPZVP010000004.1"/>
</dbReference>
<proteinExistence type="predicted"/>
<evidence type="ECO:0000313" key="1">
    <source>
        <dbReference type="EMBL" id="MDA1359359.1"/>
    </source>
</evidence>